<dbReference type="InterPro" id="IPR055190">
    <property type="entry name" value="ATP-synt_VA_C"/>
</dbReference>
<keyword evidence="7" id="KW-0406">Ion transport</keyword>
<dbReference type="InterPro" id="IPR024034">
    <property type="entry name" value="ATPase_F1/V1_b/a_C"/>
</dbReference>
<feature type="domain" description="AAA+ ATPase" evidence="11">
    <location>
        <begin position="143"/>
        <end position="365"/>
    </location>
</feature>
<name>A0A1F7YIF1_9BACT</name>
<evidence type="ECO:0000256" key="5">
    <source>
        <dbReference type="ARBA" id="ARBA00022840"/>
    </source>
</evidence>
<comment type="subcellular location">
    <subcellularLocation>
        <location evidence="1">Membrane</location>
    </subcellularLocation>
</comment>
<evidence type="ECO:0000256" key="9">
    <source>
        <dbReference type="ARBA" id="ARBA00023196"/>
    </source>
</evidence>
<keyword evidence="5" id="KW-0067">ATP-binding</keyword>
<evidence type="ECO:0000256" key="8">
    <source>
        <dbReference type="ARBA" id="ARBA00023136"/>
    </source>
</evidence>
<keyword evidence="8" id="KW-0472">Membrane</keyword>
<dbReference type="SUPFAM" id="SSF50615">
    <property type="entry name" value="N-terminal domain of alpha and beta subunits of F1 ATP synthase"/>
    <property type="match status" value="1"/>
</dbReference>
<dbReference type="InterPro" id="IPR000194">
    <property type="entry name" value="ATPase_F1/V1/A1_a/bsu_nucl-bd"/>
</dbReference>
<dbReference type="SUPFAM" id="SSF47917">
    <property type="entry name" value="C-terminal domain of alpha and beta subunits of F1 ATP synthase"/>
    <property type="match status" value="1"/>
</dbReference>
<evidence type="ECO:0000256" key="4">
    <source>
        <dbReference type="ARBA" id="ARBA00022741"/>
    </source>
</evidence>
<comment type="similarity">
    <text evidence="2">Belongs to the ATPase alpha/beta chains family.</text>
</comment>
<dbReference type="InterPro" id="IPR003593">
    <property type="entry name" value="AAA+_ATPase"/>
</dbReference>
<evidence type="ECO:0000313" key="12">
    <source>
        <dbReference type="EMBL" id="OGM27042.1"/>
    </source>
</evidence>
<dbReference type="Gene3D" id="1.10.1140.10">
    <property type="entry name" value="Bovine Mitochondrial F1-atpase, Atp Synthase Beta Chain, Chain D, domain 3"/>
    <property type="match status" value="1"/>
</dbReference>
<dbReference type="PROSITE" id="PS00152">
    <property type="entry name" value="ATPASE_ALPHA_BETA"/>
    <property type="match status" value="1"/>
</dbReference>
<evidence type="ECO:0000256" key="2">
    <source>
        <dbReference type="ARBA" id="ARBA00008936"/>
    </source>
</evidence>
<evidence type="ECO:0000259" key="11">
    <source>
        <dbReference type="SMART" id="SM00382"/>
    </source>
</evidence>
<protein>
    <recommendedName>
        <fullName evidence="11">AAA+ ATPase domain-containing protein</fullName>
    </recommendedName>
</protein>
<organism evidence="12 13">
    <name type="scientific">Candidatus Woesebacteria bacterium RIFCSPHIGHO2_01_FULL_40_22</name>
    <dbReference type="NCBI Taxonomy" id="1802499"/>
    <lineage>
        <taxon>Bacteria</taxon>
        <taxon>Candidatus Woeseibacteriota</taxon>
    </lineage>
</organism>
<dbReference type="Proteomes" id="UP000179221">
    <property type="component" value="Unassembled WGS sequence"/>
</dbReference>
<dbReference type="Pfam" id="PF00006">
    <property type="entry name" value="ATP-synt_ab"/>
    <property type="match status" value="1"/>
</dbReference>
<evidence type="ECO:0000256" key="7">
    <source>
        <dbReference type="ARBA" id="ARBA00023065"/>
    </source>
</evidence>
<dbReference type="AlphaFoldDB" id="A0A1F7YIF1"/>
<evidence type="ECO:0000256" key="3">
    <source>
        <dbReference type="ARBA" id="ARBA00022448"/>
    </source>
</evidence>
<dbReference type="PANTHER" id="PTHR15184">
    <property type="entry name" value="ATP SYNTHASE"/>
    <property type="match status" value="1"/>
</dbReference>
<dbReference type="InterPro" id="IPR050053">
    <property type="entry name" value="ATPase_alpha/beta_chains"/>
</dbReference>
<gene>
    <name evidence="12" type="ORF">A2628_02770</name>
</gene>
<dbReference type="Gene3D" id="3.40.50.300">
    <property type="entry name" value="P-loop containing nucleotide triphosphate hydrolases"/>
    <property type="match status" value="1"/>
</dbReference>
<dbReference type="PANTHER" id="PTHR15184:SF71">
    <property type="entry name" value="ATP SYNTHASE SUBUNIT BETA, MITOCHONDRIAL"/>
    <property type="match status" value="1"/>
</dbReference>
<evidence type="ECO:0000256" key="10">
    <source>
        <dbReference type="ARBA" id="ARBA00023310"/>
    </source>
</evidence>
<dbReference type="SUPFAM" id="SSF52540">
    <property type="entry name" value="P-loop containing nucleoside triphosphate hydrolases"/>
    <property type="match status" value="1"/>
</dbReference>
<dbReference type="SMART" id="SM00382">
    <property type="entry name" value="AAA"/>
    <property type="match status" value="1"/>
</dbReference>
<accession>A0A1F7YIF1</accession>
<sequence>MDDKHIGHILSVRGNVVEVEFQEYLPSINDILIMRDDKEVRLQVYMSSDVGILYAFCLTGVDKLYRGAEIVNTEHPILFPTGKIMLGRVVDLFGNALDGLGKIDTERKSPIYQSGELGVSLNVKQELLTTGIKVIDLFAPLLKGGKMGLFGGAGVGKTMLLTEILHNVLGTSGGKSLSVFAGVGERSREGLELYHALNDTRSLPFSSLIFGNMGENPAIRFLTAYAAVTLAEYYRDELGKDILFFIDNLFRFAQAGNELSTLMNVIPSEDGYQATLESEMASFHERLSSTDKNYISSIEAIYVPSDDLLDYAVQSIFPYLESIVVLSREIYQQGIVPAIDILASSSVALDPLYVGDFHFEVALSAKNILKRAENLERIVSLVGESELSKEDQITFRRARRIKNFMTQNFFVAEGQKGIKGAFVPLDVCLKDVNGIIMGKYDRIPEERFLYIGSIGEIEHAGESAYFNG</sequence>
<proteinExistence type="inferred from homology"/>
<dbReference type="GO" id="GO:0046933">
    <property type="term" value="F:proton-transporting ATP synthase activity, rotational mechanism"/>
    <property type="evidence" value="ECO:0007669"/>
    <property type="project" value="TreeGrafter"/>
</dbReference>
<dbReference type="InterPro" id="IPR027417">
    <property type="entry name" value="P-loop_NTPase"/>
</dbReference>
<reference evidence="12 13" key="1">
    <citation type="journal article" date="2016" name="Nat. Commun.">
        <title>Thousands of microbial genomes shed light on interconnected biogeochemical processes in an aquifer system.</title>
        <authorList>
            <person name="Anantharaman K."/>
            <person name="Brown C.T."/>
            <person name="Hug L.A."/>
            <person name="Sharon I."/>
            <person name="Castelle C.J."/>
            <person name="Probst A.J."/>
            <person name="Thomas B.C."/>
            <person name="Singh A."/>
            <person name="Wilkins M.J."/>
            <person name="Karaoz U."/>
            <person name="Brodie E.L."/>
            <person name="Williams K.H."/>
            <person name="Hubbard S.S."/>
            <person name="Banfield J.F."/>
        </authorList>
    </citation>
    <scope>NUCLEOTIDE SEQUENCE [LARGE SCALE GENOMIC DNA]</scope>
</reference>
<keyword evidence="4" id="KW-0547">Nucleotide-binding</keyword>
<dbReference type="GO" id="GO:0005524">
    <property type="term" value="F:ATP binding"/>
    <property type="evidence" value="ECO:0007669"/>
    <property type="project" value="UniProtKB-KW"/>
</dbReference>
<dbReference type="EMBL" id="MGGL01000007">
    <property type="protein sequence ID" value="OGM27042.1"/>
    <property type="molecule type" value="Genomic_DNA"/>
</dbReference>
<dbReference type="InterPro" id="IPR036121">
    <property type="entry name" value="ATPase_F1/V1/A1_a/bsu_N_sf"/>
</dbReference>
<keyword evidence="3" id="KW-0813">Transport</keyword>
<dbReference type="InterPro" id="IPR020003">
    <property type="entry name" value="ATPase_a/bsu_AS"/>
</dbReference>
<keyword evidence="10" id="KW-0066">ATP synthesis</keyword>
<evidence type="ECO:0000256" key="1">
    <source>
        <dbReference type="ARBA" id="ARBA00004370"/>
    </source>
</evidence>
<dbReference type="Pfam" id="PF22919">
    <property type="entry name" value="ATP-synt_VA_C"/>
    <property type="match status" value="1"/>
</dbReference>
<evidence type="ECO:0000256" key="6">
    <source>
        <dbReference type="ARBA" id="ARBA00022967"/>
    </source>
</evidence>
<dbReference type="GO" id="GO:0045259">
    <property type="term" value="C:proton-transporting ATP synthase complex"/>
    <property type="evidence" value="ECO:0007669"/>
    <property type="project" value="UniProtKB-KW"/>
</dbReference>
<keyword evidence="6" id="KW-1278">Translocase</keyword>
<comment type="caution">
    <text evidence="12">The sequence shown here is derived from an EMBL/GenBank/DDBJ whole genome shotgun (WGS) entry which is preliminary data.</text>
</comment>
<keyword evidence="9" id="KW-0139">CF(1)</keyword>
<dbReference type="Gene3D" id="2.40.10.170">
    <property type="match status" value="1"/>
</dbReference>
<evidence type="ECO:0000313" key="13">
    <source>
        <dbReference type="Proteomes" id="UP000179221"/>
    </source>
</evidence>